<organism evidence="5 6">
    <name type="scientific">Powellomyces hirtus</name>
    <dbReference type="NCBI Taxonomy" id="109895"/>
    <lineage>
        <taxon>Eukaryota</taxon>
        <taxon>Fungi</taxon>
        <taxon>Fungi incertae sedis</taxon>
        <taxon>Chytridiomycota</taxon>
        <taxon>Chytridiomycota incertae sedis</taxon>
        <taxon>Chytridiomycetes</taxon>
        <taxon>Spizellomycetales</taxon>
        <taxon>Powellomycetaceae</taxon>
        <taxon>Powellomyces</taxon>
    </lineage>
</organism>
<evidence type="ECO:0000256" key="1">
    <source>
        <dbReference type="ARBA" id="ARBA00022723"/>
    </source>
</evidence>
<evidence type="ECO:0000313" key="6">
    <source>
        <dbReference type="Proteomes" id="UP000318582"/>
    </source>
</evidence>
<keyword evidence="2" id="KW-0106">Calcium</keyword>
<dbReference type="GO" id="GO:0019888">
    <property type="term" value="F:protein phosphatase regulator activity"/>
    <property type="evidence" value="ECO:0007669"/>
    <property type="project" value="TreeGrafter"/>
</dbReference>
<dbReference type="SUPFAM" id="SSF47473">
    <property type="entry name" value="EF-hand"/>
    <property type="match status" value="1"/>
</dbReference>
<dbReference type="PANTHER" id="PTHR14095:SF0">
    <property type="entry name" value="MIP22305P"/>
    <property type="match status" value="1"/>
</dbReference>
<name>A0A507E907_9FUNG</name>
<dbReference type="Pfam" id="PF17958">
    <property type="entry name" value="EF-hand_13"/>
    <property type="match status" value="1"/>
</dbReference>
<reference evidence="5 6" key="1">
    <citation type="journal article" date="2019" name="Sci. Rep.">
        <title>Comparative genomics of chytrid fungi reveal insights into the obligate biotrophic and pathogenic lifestyle of Synchytrium endobioticum.</title>
        <authorList>
            <person name="van de Vossenberg B.T.L.H."/>
            <person name="Warris S."/>
            <person name="Nguyen H.D.T."/>
            <person name="van Gent-Pelzer M.P.E."/>
            <person name="Joly D.L."/>
            <person name="van de Geest H.C."/>
            <person name="Bonants P.J.M."/>
            <person name="Smith D.S."/>
            <person name="Levesque C.A."/>
            <person name="van der Lee T.A.J."/>
        </authorList>
    </citation>
    <scope>NUCLEOTIDE SEQUENCE [LARGE SCALE GENOMIC DNA]</scope>
    <source>
        <strain evidence="5 6">CBS 809.83</strain>
    </source>
</reference>
<sequence>MAATNFPGGLTAVHPDMNAATAAEPPLDDTHHNHDDRNKNSDVRSAIGAGATTSVSGSDTLAIAGSGIRGVVKNRRGGRRKVSGFKRESPLAYRDFVHGHQLQHQPSPHAEHQQHHHHHYSTSSHHQGLGLAGVAAAAGFTAFDMDKKKRGAECLNEEDLDGNITELKVLITSRTQPDDSILKDTVPLHHAPDMVMDEPMAVDEPHSTPSTATMLMRENSLDSIQEDEEPEEGEAHMGTDDEELMDVEVKEVHIIEHVIDPPTTATASPTKAAAPRPLVLNLALNPRPISAAAAALKYPFTPRPITDAQAAYKERLDQLLPDIQQIFSKTAQLNETQFVEVTGFCGLPRYINRAFFYRCGGKASSTAAAAAEGDDGASADAIDIAQAAVTGEVNFEGFEKFWSSVCKGSNDVEDIVFAVLGGGKSELNEDDFRVVVEDVVQNHPGLEFLREMDVFQHRYVETVVARIFYDKTRNTNPRMSQFEFRKDGIVSLIHNLQTVDDINQSRDVFSYKHFYVMYCKFWELDSDHDLEITASELAQYENGCLSPLVIERIFTGAGRGVKRFETMSYREFVWFVLAVENKDAVHGIEYWFRTLDVDADGAWSLWELKMFYEEQCKRMREFRMADPWEWKDFSCSILDMVNPVTPHIITLSDLKRCKSAGLVFDMIFDIRKYDLHLRRIDPGFREWDDMYVQDRVTKERVLLEGWDKFAERAYEELACDDEMHDDSDGSEISSQPGGNGFYMDEGDMFYDDDEEDIDMTADAVVPSVVGESMVTDSASPSAEDMLVTTPHSHTDAASPHCHGFISSSPHPQVAPIDDEHPAAIPMDISMPPDSTPPTFLTDTATDHAA</sequence>
<dbReference type="STRING" id="109895.A0A507E907"/>
<evidence type="ECO:0000313" key="5">
    <source>
        <dbReference type="EMBL" id="TPX60382.1"/>
    </source>
</evidence>
<evidence type="ECO:0000259" key="4">
    <source>
        <dbReference type="Pfam" id="PF17958"/>
    </source>
</evidence>
<keyword evidence="6" id="KW-1185">Reference proteome</keyword>
<protein>
    <recommendedName>
        <fullName evidence="4">PP2A regulatory subunit B'' EF-hand domain-containing protein</fullName>
    </recommendedName>
</protein>
<dbReference type="InterPro" id="IPR041534">
    <property type="entry name" value="EF-hand_13"/>
</dbReference>
<dbReference type="AlphaFoldDB" id="A0A507E907"/>
<dbReference type="FunFam" id="1.10.238.10:FF:000025">
    <property type="entry name" value="serine/threonine-protein phosphatase 2A regulatory subunit B'' subunit alpha"/>
    <property type="match status" value="1"/>
</dbReference>
<comment type="caution">
    <text evidence="5">The sequence shown here is derived from an EMBL/GenBank/DDBJ whole genome shotgun (WGS) entry which is preliminary data.</text>
</comment>
<dbReference type="Gene3D" id="1.10.238.10">
    <property type="entry name" value="EF-hand"/>
    <property type="match status" value="1"/>
</dbReference>
<dbReference type="InterPro" id="IPR011992">
    <property type="entry name" value="EF-hand-dom_pair"/>
</dbReference>
<dbReference type="Gene3D" id="1.10.238.220">
    <property type="match status" value="1"/>
</dbReference>
<dbReference type="GO" id="GO:0046872">
    <property type="term" value="F:metal ion binding"/>
    <property type="evidence" value="ECO:0007669"/>
    <property type="project" value="UniProtKB-KW"/>
</dbReference>
<feature type="region of interest" description="Disordered" evidence="3">
    <location>
        <begin position="101"/>
        <end position="128"/>
    </location>
</feature>
<dbReference type="Proteomes" id="UP000318582">
    <property type="component" value="Unassembled WGS sequence"/>
</dbReference>
<dbReference type="Gene3D" id="1.10.238.230">
    <property type="match status" value="1"/>
</dbReference>
<keyword evidence="1" id="KW-0479">Metal-binding</keyword>
<dbReference type="GO" id="GO:0000159">
    <property type="term" value="C:protein phosphatase type 2A complex"/>
    <property type="evidence" value="ECO:0007669"/>
    <property type="project" value="TreeGrafter"/>
</dbReference>
<gene>
    <name evidence="5" type="ORF">PhCBS80983_g01805</name>
</gene>
<proteinExistence type="predicted"/>
<evidence type="ECO:0000256" key="3">
    <source>
        <dbReference type="SAM" id="MobiDB-lite"/>
    </source>
</evidence>
<feature type="region of interest" description="Disordered" evidence="3">
    <location>
        <begin position="1"/>
        <end position="42"/>
    </location>
</feature>
<feature type="domain" description="PP2A regulatory subunit B'' EF-hand" evidence="4">
    <location>
        <begin position="417"/>
        <end position="497"/>
    </location>
</feature>
<evidence type="ECO:0000256" key="2">
    <source>
        <dbReference type="ARBA" id="ARBA00022837"/>
    </source>
</evidence>
<accession>A0A507E907</accession>
<dbReference type="EMBL" id="QEAQ01000015">
    <property type="protein sequence ID" value="TPX60382.1"/>
    <property type="molecule type" value="Genomic_DNA"/>
</dbReference>
<dbReference type="PANTHER" id="PTHR14095">
    <property type="entry name" value="PHOSPHATASE 2A REGULATORY SUBUNIT-RELATED"/>
    <property type="match status" value="1"/>
</dbReference>
<feature type="compositionally biased region" description="Basic and acidic residues" evidence="3">
    <location>
        <begin position="28"/>
        <end position="42"/>
    </location>
</feature>